<gene>
    <name evidence="4" type="ORF">MUY34_07985</name>
</gene>
<evidence type="ECO:0000259" key="3">
    <source>
        <dbReference type="PROSITE" id="PS51677"/>
    </source>
</evidence>
<organism evidence="4 5">
    <name type="scientific">Psychroserpens algicola</name>
    <dbReference type="NCBI Taxonomy" id="1719034"/>
    <lineage>
        <taxon>Bacteria</taxon>
        <taxon>Pseudomonadati</taxon>
        <taxon>Bacteroidota</taxon>
        <taxon>Flavobacteriia</taxon>
        <taxon>Flavobacteriales</taxon>
        <taxon>Flavobacteriaceae</taxon>
        <taxon>Psychroserpens</taxon>
    </lineage>
</organism>
<reference evidence="4" key="1">
    <citation type="submission" date="2022-04" db="EMBL/GenBank/DDBJ databases">
        <authorList>
            <person name="Ren T."/>
        </authorList>
    </citation>
    <scope>NUCLEOTIDE SEQUENCE</scope>
    <source>
        <strain evidence="4">F63249</strain>
    </source>
</reference>
<name>A0ABT0H862_9FLAO</name>
<dbReference type="InterPro" id="IPR011330">
    <property type="entry name" value="Glyco_hydro/deAcase_b/a-brl"/>
</dbReference>
<protein>
    <submittedName>
        <fullName evidence="4">Polysaccharide deacetylase family protein</fullName>
    </submittedName>
</protein>
<dbReference type="PANTHER" id="PTHR34216">
    <property type="match status" value="1"/>
</dbReference>
<dbReference type="PROSITE" id="PS51677">
    <property type="entry name" value="NODB"/>
    <property type="match status" value="1"/>
</dbReference>
<dbReference type="Pfam" id="PF01522">
    <property type="entry name" value="Polysacc_deac_1"/>
    <property type="match status" value="1"/>
</dbReference>
<keyword evidence="2" id="KW-0732">Signal</keyword>
<accession>A0ABT0H862</accession>
<dbReference type="RefSeq" id="WP_248412637.1">
    <property type="nucleotide sequence ID" value="NZ_JALPQF010000006.1"/>
</dbReference>
<dbReference type="InterPro" id="IPR051398">
    <property type="entry name" value="Polysacch_Deacetylase"/>
</dbReference>
<evidence type="ECO:0000256" key="2">
    <source>
        <dbReference type="ARBA" id="ARBA00022729"/>
    </source>
</evidence>
<dbReference type="Gene3D" id="3.20.20.370">
    <property type="entry name" value="Glycoside hydrolase/deacetylase"/>
    <property type="match status" value="1"/>
</dbReference>
<comment type="caution">
    <text evidence="4">The sequence shown here is derived from an EMBL/GenBank/DDBJ whole genome shotgun (WGS) entry which is preliminary data.</text>
</comment>
<dbReference type="InterPro" id="IPR002509">
    <property type="entry name" value="NODB_dom"/>
</dbReference>
<dbReference type="SUPFAM" id="SSF88713">
    <property type="entry name" value="Glycoside hydrolase/deacetylase"/>
    <property type="match status" value="1"/>
</dbReference>
<dbReference type="Proteomes" id="UP001203687">
    <property type="component" value="Unassembled WGS sequence"/>
</dbReference>
<dbReference type="PANTHER" id="PTHR34216:SF3">
    <property type="entry name" value="POLY-BETA-1,6-N-ACETYL-D-GLUCOSAMINE N-DEACETYLASE"/>
    <property type="match status" value="1"/>
</dbReference>
<evidence type="ECO:0000256" key="1">
    <source>
        <dbReference type="ARBA" id="ARBA00004613"/>
    </source>
</evidence>
<evidence type="ECO:0000313" key="5">
    <source>
        <dbReference type="Proteomes" id="UP001203687"/>
    </source>
</evidence>
<feature type="domain" description="NodB homology" evidence="3">
    <location>
        <begin position="70"/>
        <end position="247"/>
    </location>
</feature>
<proteinExistence type="predicted"/>
<sequence>MLQKIKEITFVLSGKLASSTQSTIVFYHDVHLPQQRYTDMSTDMSLFKEHMAILKAEGYAIVPKIEQEQYQIQVCFDDGFRGIYDNKEYFIEQQIYPTVFLAISLIGQEGYLTEEEIIELQTLGFIFESHAYAHENLTTFNDAELKYELEASKSYLESLLNKPVNEICFPIGYFSDRVLKFCKEAGYTVLYSSLPGRYFNKRTDGLVYRNLVQFSSPKEFKAIVKGAMDSFLWWYRKKQYVKTEVYK</sequence>
<keyword evidence="5" id="KW-1185">Reference proteome</keyword>
<dbReference type="EMBL" id="JALPQF010000006">
    <property type="protein sequence ID" value="MCK8480554.1"/>
    <property type="molecule type" value="Genomic_DNA"/>
</dbReference>
<comment type="subcellular location">
    <subcellularLocation>
        <location evidence="1">Secreted</location>
    </subcellularLocation>
</comment>
<dbReference type="CDD" id="cd10918">
    <property type="entry name" value="CE4_NodB_like_5s_6s"/>
    <property type="match status" value="1"/>
</dbReference>
<evidence type="ECO:0000313" key="4">
    <source>
        <dbReference type="EMBL" id="MCK8480554.1"/>
    </source>
</evidence>